<dbReference type="InterPro" id="IPR001296">
    <property type="entry name" value="Glyco_trans_1"/>
</dbReference>
<feature type="domain" description="Glycosyl transferase family 1" evidence="1">
    <location>
        <begin position="219"/>
        <end position="382"/>
    </location>
</feature>
<name>A0A7C1VN27_DESA2</name>
<dbReference type="SUPFAM" id="SSF53756">
    <property type="entry name" value="UDP-Glycosyltransferase/glycogen phosphorylase"/>
    <property type="match status" value="1"/>
</dbReference>
<feature type="domain" description="Glycosyltransferase subfamily 4-like N-terminal" evidence="2">
    <location>
        <begin position="22"/>
        <end position="196"/>
    </location>
</feature>
<reference evidence="3" key="1">
    <citation type="journal article" date="2020" name="mSystems">
        <title>Genome- and Community-Level Interaction Insights into Carbon Utilization and Element Cycling Functions of Hydrothermarchaeota in Hydrothermal Sediment.</title>
        <authorList>
            <person name="Zhou Z."/>
            <person name="Liu Y."/>
            <person name="Xu W."/>
            <person name="Pan J."/>
            <person name="Luo Z.H."/>
            <person name="Li M."/>
        </authorList>
    </citation>
    <scope>NUCLEOTIDE SEQUENCE [LARGE SCALE GENOMIC DNA]</scope>
    <source>
        <strain evidence="3">HyVt-389</strain>
    </source>
</reference>
<evidence type="ECO:0000259" key="1">
    <source>
        <dbReference type="Pfam" id="PF00534"/>
    </source>
</evidence>
<evidence type="ECO:0000259" key="2">
    <source>
        <dbReference type="Pfam" id="PF13579"/>
    </source>
</evidence>
<evidence type="ECO:0000313" key="3">
    <source>
        <dbReference type="EMBL" id="HEC67562.1"/>
    </source>
</evidence>
<dbReference type="AlphaFoldDB" id="A0A7C1VN27"/>
<proteinExistence type="predicted"/>
<dbReference type="Pfam" id="PF13579">
    <property type="entry name" value="Glyco_trans_4_4"/>
    <property type="match status" value="1"/>
</dbReference>
<dbReference type="GO" id="GO:0016758">
    <property type="term" value="F:hexosyltransferase activity"/>
    <property type="evidence" value="ECO:0007669"/>
    <property type="project" value="TreeGrafter"/>
</dbReference>
<dbReference type="InterPro" id="IPR028098">
    <property type="entry name" value="Glyco_trans_4-like_N"/>
</dbReference>
<sequence>MRILLITPYYAPDLGPSAPLFTMLCEELVKLGHEVSVIAAVPHYPTGKVSAEFRGKLIQHEKRNGVNVTRVWVPSVNRANLKQRFLTFICYQVLATLVGMKNHYDVLIVSNPALETGLPFLVLSVIRQKPVIYSIHDIYPDVGIRLGVFRHKVIIKLVECIEYFCINRATYVRVLSEGFRKFLRSKGVPDSRLVLIWDWVDTNLIKPLPRINQFSKHWGLNNSFVVMYAGNIGFSQDLEQVIEAAKLLAKHSEILFVFVGDGANKQNLEKMAKKKALSNVKFIPFQPRKLLPLVLASADISLISLKKGISNDSVPSKCFSILASSRPIIASVDKGSDTWNLINRAKCGICVEPETPKALADAVLNLYYDKNYRMQLGKNAREYVINHHSHIIAAQKFHKIIHPLIK</sequence>
<dbReference type="InterPro" id="IPR050194">
    <property type="entry name" value="Glycosyltransferase_grp1"/>
</dbReference>
<dbReference type="Gene3D" id="3.40.50.2000">
    <property type="entry name" value="Glycogen Phosphorylase B"/>
    <property type="match status" value="2"/>
</dbReference>
<gene>
    <name evidence="3" type="ORF">ENI35_01920</name>
</gene>
<dbReference type="Pfam" id="PF00534">
    <property type="entry name" value="Glycos_transf_1"/>
    <property type="match status" value="1"/>
</dbReference>
<comment type="caution">
    <text evidence="3">The sequence shown here is derived from an EMBL/GenBank/DDBJ whole genome shotgun (WGS) entry which is preliminary data.</text>
</comment>
<dbReference type="PANTHER" id="PTHR45947:SF3">
    <property type="entry name" value="SULFOQUINOVOSYL TRANSFERASE SQD2"/>
    <property type="match status" value="1"/>
</dbReference>
<dbReference type="Proteomes" id="UP000885738">
    <property type="component" value="Unassembled WGS sequence"/>
</dbReference>
<accession>A0A7C1VN27</accession>
<dbReference type="CDD" id="cd03794">
    <property type="entry name" value="GT4_WbuB-like"/>
    <property type="match status" value="1"/>
</dbReference>
<dbReference type="PANTHER" id="PTHR45947">
    <property type="entry name" value="SULFOQUINOVOSYL TRANSFERASE SQD2"/>
    <property type="match status" value="1"/>
</dbReference>
<dbReference type="EMBL" id="DRIH01000059">
    <property type="protein sequence ID" value="HEC67562.1"/>
    <property type="molecule type" value="Genomic_DNA"/>
</dbReference>
<organism evidence="3">
    <name type="scientific">Desulfofervidus auxilii</name>
    <dbReference type="NCBI Taxonomy" id="1621989"/>
    <lineage>
        <taxon>Bacteria</taxon>
        <taxon>Pseudomonadati</taxon>
        <taxon>Thermodesulfobacteriota</taxon>
        <taxon>Candidatus Desulfofervidia</taxon>
        <taxon>Candidatus Desulfofervidales</taxon>
        <taxon>Candidatus Desulfofervidaceae</taxon>
        <taxon>Candidatus Desulfofervidus</taxon>
    </lineage>
</organism>
<protein>
    <submittedName>
        <fullName evidence="3">Glycosyltransferase WbuB</fullName>
    </submittedName>
</protein>